<protein>
    <submittedName>
        <fullName evidence="1">Uncharacterized protein</fullName>
    </submittedName>
</protein>
<reference evidence="1 2" key="1">
    <citation type="submission" date="2019-05" db="EMBL/GenBank/DDBJ databases">
        <title>The compact genome of Giardia muris reveals important steps in the evolution of intestinal protozoan parasites.</title>
        <authorList>
            <person name="Xu F."/>
            <person name="Jimenez-Gonzalez A."/>
            <person name="Einarsson E."/>
            <person name="Astvaldsson A."/>
            <person name="Peirasmaki D."/>
            <person name="Eckmann L."/>
            <person name="Andersson J.O."/>
            <person name="Svard S.G."/>
            <person name="Jerlstrom-Hultqvist J."/>
        </authorList>
    </citation>
    <scope>NUCLEOTIDE SEQUENCE [LARGE SCALE GENOMIC DNA]</scope>
    <source>
        <strain evidence="1 2">Roberts-Thomson</strain>
    </source>
</reference>
<proteinExistence type="predicted"/>
<keyword evidence="2" id="KW-1185">Reference proteome</keyword>
<name>A0A4Z1SMT9_GIAMU</name>
<sequence length="87" mass="9721">MKSFSTYLTALRSGEVGEPPEELTAQQFALIYQCISASDERWELVGRLLPRVLNRGSQLGTILQACPFAAERRRLHQAIRAMGGSRD</sequence>
<dbReference type="EMBL" id="VDLU01000004">
    <property type="protein sequence ID" value="TNJ27006.1"/>
    <property type="molecule type" value="Genomic_DNA"/>
</dbReference>
<evidence type="ECO:0000313" key="1">
    <source>
        <dbReference type="EMBL" id="TNJ27006.1"/>
    </source>
</evidence>
<dbReference type="VEuPathDB" id="GiardiaDB:GMRT_24008"/>
<dbReference type="Proteomes" id="UP000315496">
    <property type="component" value="Chromosome 4"/>
</dbReference>
<accession>A0A4Z1SMT9</accession>
<evidence type="ECO:0000313" key="2">
    <source>
        <dbReference type="Proteomes" id="UP000315496"/>
    </source>
</evidence>
<dbReference type="AlphaFoldDB" id="A0A4Z1SMT9"/>
<comment type="caution">
    <text evidence="1">The sequence shown here is derived from an EMBL/GenBank/DDBJ whole genome shotgun (WGS) entry which is preliminary data.</text>
</comment>
<organism evidence="1 2">
    <name type="scientific">Giardia muris</name>
    <dbReference type="NCBI Taxonomy" id="5742"/>
    <lineage>
        <taxon>Eukaryota</taxon>
        <taxon>Metamonada</taxon>
        <taxon>Diplomonadida</taxon>
        <taxon>Hexamitidae</taxon>
        <taxon>Giardiinae</taxon>
        <taxon>Giardia</taxon>
    </lineage>
</organism>
<gene>
    <name evidence="1" type="ORF">GMRT_24008</name>
</gene>